<dbReference type="EMBL" id="MWQO01000050">
    <property type="protein sequence ID" value="THD08367.1"/>
    <property type="molecule type" value="Genomic_DNA"/>
</dbReference>
<name>A0A4S3KI10_9GAMM</name>
<evidence type="ECO:0000256" key="1">
    <source>
        <dbReference type="ARBA" id="ARBA00023002"/>
    </source>
</evidence>
<accession>A0A4S3KI10</accession>
<dbReference type="GO" id="GO:0008137">
    <property type="term" value="F:NADH dehydrogenase (ubiquinone) activity"/>
    <property type="evidence" value="ECO:0007669"/>
    <property type="project" value="InterPro"/>
</dbReference>
<dbReference type="InterPro" id="IPR029014">
    <property type="entry name" value="NiFe-Hase_large"/>
</dbReference>
<comment type="caution">
    <text evidence="5">The sequence shown here is derived from an EMBL/GenBank/DDBJ whole genome shotgun (WGS) entry which is preliminary data.</text>
</comment>
<organism evidence="5 6">
    <name type="scientific">Metallibacterium scheffleri</name>
    <dbReference type="NCBI Taxonomy" id="993689"/>
    <lineage>
        <taxon>Bacteria</taxon>
        <taxon>Pseudomonadati</taxon>
        <taxon>Pseudomonadota</taxon>
        <taxon>Gammaproteobacteria</taxon>
        <taxon>Lysobacterales</taxon>
        <taxon>Rhodanobacteraceae</taxon>
        <taxon>Metallibacterium</taxon>
    </lineage>
</organism>
<dbReference type="Proteomes" id="UP000307749">
    <property type="component" value="Unassembled WGS sequence"/>
</dbReference>
<keyword evidence="2" id="KW-0520">NAD</keyword>
<evidence type="ECO:0000256" key="2">
    <source>
        <dbReference type="ARBA" id="ARBA00023027"/>
    </source>
</evidence>
<dbReference type="AlphaFoldDB" id="A0A4S3KI10"/>
<dbReference type="PANTHER" id="PTHR43485:SF1">
    <property type="entry name" value="FORMATE HYDROGENLYASE SUBUNIT 5-RELATED"/>
    <property type="match status" value="1"/>
</dbReference>
<evidence type="ECO:0000259" key="4">
    <source>
        <dbReference type="Pfam" id="PF00346"/>
    </source>
</evidence>
<dbReference type="Pfam" id="PF00346">
    <property type="entry name" value="Complex1_49kDa"/>
    <property type="match status" value="1"/>
</dbReference>
<reference evidence="5 6" key="1">
    <citation type="submission" date="2017-02" db="EMBL/GenBank/DDBJ databases">
        <title>Whole genome sequencing of Metallibacterium scheffleri DSM 24874 (T).</title>
        <authorList>
            <person name="Kumar S."/>
            <person name="Patil P."/>
            <person name="Patil P.B."/>
        </authorList>
    </citation>
    <scope>NUCLEOTIDE SEQUENCE [LARGE SCALE GENOMIC DNA]</scope>
    <source>
        <strain evidence="5 6">DSM 24874</strain>
    </source>
</reference>
<proteinExistence type="predicted"/>
<dbReference type="PANTHER" id="PTHR43485">
    <property type="entry name" value="HYDROGENASE-4 COMPONENT G"/>
    <property type="match status" value="1"/>
</dbReference>
<feature type="domain" description="NADH:ubiquinone oxidoreductase 30kDa subunit" evidence="3">
    <location>
        <begin position="81"/>
        <end position="141"/>
    </location>
</feature>
<protein>
    <submittedName>
        <fullName evidence="5">Ni,Fe-hydrogenase III large subunit</fullName>
    </submittedName>
</protein>
<feature type="domain" description="NADH-quinone oxidoreductase subunit D" evidence="4">
    <location>
        <begin position="287"/>
        <end position="446"/>
    </location>
</feature>
<dbReference type="Gene3D" id="3.30.460.80">
    <property type="entry name" value="NADH:ubiquinone oxidoreductase, 30kDa subunit"/>
    <property type="match status" value="1"/>
</dbReference>
<gene>
    <name evidence="5" type="ORF">B1806_13135</name>
</gene>
<dbReference type="Pfam" id="PF00329">
    <property type="entry name" value="Complex1_30kDa"/>
    <property type="match status" value="1"/>
</dbReference>
<dbReference type="InterPro" id="IPR037232">
    <property type="entry name" value="NADH_quin_OxRdtase_su_C/D-like"/>
</dbReference>
<sequence>MTDVTLLARLRAALPGRVAPPQVAHAEALLPGRTLQLQARDWASAAAALATFGARFSALWIDHGVRPWQGLALFADGGDYLLLHAELDSPNPALPSLTPHFAGAARSERGWHDLLGVDFVGHPDPRRWLRHQAWGEHEFPLAAPTQPPARTPADTTYPFTRVAGGAVHEVAVGPIHAGTIEPGHFRFATVGEQALQLELRLGYVHRGVQSIACGRDAAGLLRLAARVSGDSAVAHAWAAAMALEHAAGVTPPARALALRAVLAERERVANHLGDAAGIANDVGFSFAHVQFGALRERWQRRSAELFGHRLLFDVLTPGGVRVDVDAAAIASLRADHDALRAVLRPLINIVLDHPSLDDRLVGTGVLGAGDARALGCLGYVARASGQDLDVRRDAPYAPYDRLGVRVPVYTQGDVVARLRVRLDEIGIALDLLDALLADLPAGATMLTWAAPAGGGTGLGLVEGWRGETVAYVRLDALGRVSCYAPRDPGVLNWPALERLLPGNIIPDFPVCNKSINGSYAGHDL</sequence>
<dbReference type="GO" id="GO:0016651">
    <property type="term" value="F:oxidoreductase activity, acting on NAD(P)H"/>
    <property type="evidence" value="ECO:0007669"/>
    <property type="project" value="InterPro"/>
</dbReference>
<dbReference type="GO" id="GO:0048038">
    <property type="term" value="F:quinone binding"/>
    <property type="evidence" value="ECO:0007669"/>
    <property type="project" value="InterPro"/>
</dbReference>
<dbReference type="SUPFAM" id="SSF56762">
    <property type="entry name" value="HydB/Nqo4-like"/>
    <property type="match status" value="1"/>
</dbReference>
<dbReference type="SUPFAM" id="SSF143243">
    <property type="entry name" value="Nqo5-like"/>
    <property type="match status" value="1"/>
</dbReference>
<evidence type="ECO:0000259" key="3">
    <source>
        <dbReference type="Pfam" id="PF00329"/>
    </source>
</evidence>
<dbReference type="InterPro" id="IPR052197">
    <property type="entry name" value="ComplexI_49kDa-like"/>
</dbReference>
<evidence type="ECO:0000313" key="5">
    <source>
        <dbReference type="EMBL" id="THD08367.1"/>
    </source>
</evidence>
<keyword evidence="6" id="KW-1185">Reference proteome</keyword>
<keyword evidence="1" id="KW-0560">Oxidoreductase</keyword>
<dbReference type="STRING" id="993689.GCA_002077135_00545"/>
<dbReference type="InterPro" id="IPR001268">
    <property type="entry name" value="NADH_UbQ_OxRdtase_30kDa_su"/>
</dbReference>
<dbReference type="InterPro" id="IPR001135">
    <property type="entry name" value="NADH_Q_OxRdtase_suD"/>
</dbReference>
<evidence type="ECO:0000313" key="6">
    <source>
        <dbReference type="Proteomes" id="UP000307749"/>
    </source>
</evidence>
<dbReference type="GO" id="GO:0051287">
    <property type="term" value="F:NAD binding"/>
    <property type="evidence" value="ECO:0007669"/>
    <property type="project" value="InterPro"/>
</dbReference>
<dbReference type="Gene3D" id="1.10.645.10">
    <property type="entry name" value="Cytochrome-c3 Hydrogenase, chain B"/>
    <property type="match status" value="1"/>
</dbReference>
<dbReference type="OrthoDB" id="9801496at2"/>